<sequence>MSPVRPRAQVHRGRVVVAALWFEPALLGEAEARRRVLTAWAPGVEVFSLAGGFLLRWAAPVRMDCAAAPGLVFTQEEGVLWSAPLSPTERERLSPPPGSVVRVRAGTAEVHPPGAFGRVDVSAWLETSGWSVVPVVGLGAPPPPVVAPALVAPPSRANFGVGAPAPEAEALRTRMEGRAPAAPPGLFARLLSWWRARRTAAPPVPPPARQASSSRGPELFSRLTHWLATATPLGAWLGRLKAQYVRRLFELFDEGKLEEALRYAIPLGKGALTEQARVSLGLPGPRESLSIQPRGGQGRAVFGGGQVIYDALRERYREAFRKMEREGRIEEAAFILAELLGEAEEAVSFLERHGRLKLAAELAEGRALAPGLVVRQWMLARDVARAVDVARRTGAFADAVSRLERTHSTDARALRLHWGEVLAQAGDYFLAADAVWPVEESRGLVRVWLEGAVEVGGTEGARALARLLLAFPERFDAMRPRVLELLDADGPREASARQRFASDLVGMKMGGAVRELLLRQALRALLRDRAAGHVSLAKRELERLVQESGDPVLVADLPTLPSQRPSAFAEPVNRVFGEDAGGPWPIHDAVPLAGGRVLVALGELGARLLAPDGRCVAHFDVPAFSLVRSWHGDRALALAPRGELQRVSRLDLVRRRAEPWCDLRADAFAREYDGGLWFVAERNTVMALDALASEPRALWRVREVGSEVVGIAADASLMSAVCVYPRPDGSSSYERWSYALPGGPTLRSRQGLDSTVLGGGSSNHLSLRADGEMTLNSSAGAGVQWVPSVLPMRAYRPALPEAGEPVLEIHLGSSWLGLLEAPPENPGHTLRVLDRGGRVYARLRFEGSHPGAAARLVDDALLFFDARGWLVRVDLPRTEVRRIVPR</sequence>
<feature type="domain" description="MoxR-vWA-beta-propeller ternary system" evidence="1">
    <location>
        <begin position="7"/>
        <end position="172"/>
    </location>
</feature>
<dbReference type="KEGG" id="mbd:MEBOL_002748"/>
<dbReference type="Proteomes" id="UP000217289">
    <property type="component" value="Chromosome"/>
</dbReference>
<dbReference type="InterPro" id="IPR045547">
    <property type="entry name" value="bpX6"/>
</dbReference>
<dbReference type="OrthoDB" id="3652574at2"/>
<evidence type="ECO:0000259" key="1">
    <source>
        <dbReference type="Pfam" id="PF19922"/>
    </source>
</evidence>
<reference evidence="2 3" key="1">
    <citation type="submission" date="2017-06" db="EMBL/GenBank/DDBJ databases">
        <authorList>
            <person name="Kim H.J."/>
            <person name="Triplett B.A."/>
        </authorList>
    </citation>
    <scope>NUCLEOTIDE SEQUENCE [LARGE SCALE GENOMIC DNA]</scope>
    <source>
        <strain evidence="2 3">DSM 14713</strain>
    </source>
</reference>
<accession>A0A250IBT1</accession>
<name>A0A250IBT1_9BACT</name>
<evidence type="ECO:0000313" key="3">
    <source>
        <dbReference type="Proteomes" id="UP000217289"/>
    </source>
</evidence>
<dbReference type="Pfam" id="PF19922">
    <property type="entry name" value="bpX6"/>
    <property type="match status" value="1"/>
</dbReference>
<dbReference type="RefSeq" id="WP_095977880.1">
    <property type="nucleotide sequence ID" value="NZ_CP022163.1"/>
</dbReference>
<evidence type="ECO:0000313" key="2">
    <source>
        <dbReference type="EMBL" id="ATB29299.1"/>
    </source>
</evidence>
<dbReference type="EMBL" id="CP022163">
    <property type="protein sequence ID" value="ATB29299.1"/>
    <property type="molecule type" value="Genomic_DNA"/>
</dbReference>
<proteinExistence type="predicted"/>
<keyword evidence="3" id="KW-1185">Reference proteome</keyword>
<dbReference type="AlphaFoldDB" id="A0A250IBT1"/>
<protein>
    <recommendedName>
        <fullName evidence="1">MoxR-vWA-beta-propeller ternary system domain-containing protein</fullName>
    </recommendedName>
</protein>
<organism evidence="2 3">
    <name type="scientific">Melittangium boletus DSM 14713</name>
    <dbReference type="NCBI Taxonomy" id="1294270"/>
    <lineage>
        <taxon>Bacteria</taxon>
        <taxon>Pseudomonadati</taxon>
        <taxon>Myxococcota</taxon>
        <taxon>Myxococcia</taxon>
        <taxon>Myxococcales</taxon>
        <taxon>Cystobacterineae</taxon>
        <taxon>Archangiaceae</taxon>
        <taxon>Melittangium</taxon>
    </lineage>
</organism>
<gene>
    <name evidence="2" type="ORF">MEBOL_002748</name>
</gene>